<dbReference type="InterPro" id="IPR027417">
    <property type="entry name" value="P-loop_NTPase"/>
</dbReference>
<evidence type="ECO:0000256" key="10">
    <source>
        <dbReference type="PROSITE-ProRule" id="PRU00560"/>
    </source>
</evidence>
<evidence type="ECO:0000256" key="8">
    <source>
        <dbReference type="ARBA" id="ARBA00034808"/>
    </source>
</evidence>
<organism evidence="13 14">
    <name type="scientific">Paracidovorax valerianellae</name>
    <dbReference type="NCBI Taxonomy" id="187868"/>
    <lineage>
        <taxon>Bacteria</taxon>
        <taxon>Pseudomonadati</taxon>
        <taxon>Pseudomonadota</taxon>
        <taxon>Betaproteobacteria</taxon>
        <taxon>Burkholderiales</taxon>
        <taxon>Comamonadaceae</taxon>
        <taxon>Paracidovorax</taxon>
    </lineage>
</organism>
<dbReference type="EC" id="5.6.2.4" evidence="8"/>
<dbReference type="PROSITE" id="PS51198">
    <property type="entry name" value="UVRD_HELICASE_ATP_BIND"/>
    <property type="match status" value="1"/>
</dbReference>
<evidence type="ECO:0000256" key="9">
    <source>
        <dbReference type="ARBA" id="ARBA00048988"/>
    </source>
</evidence>
<keyword evidence="5 10" id="KW-0067">ATP-binding</keyword>
<dbReference type="AlphaFoldDB" id="A0A1G6RZL4"/>
<reference evidence="13 14" key="1">
    <citation type="submission" date="2016-10" db="EMBL/GenBank/DDBJ databases">
        <authorList>
            <person name="de Groot N.N."/>
        </authorList>
    </citation>
    <scope>NUCLEOTIDE SEQUENCE [LARGE SCALE GENOMIC DNA]</scope>
    <source>
        <strain evidence="13 14">DSM 16619</strain>
    </source>
</reference>
<dbReference type="SUPFAM" id="SSF52540">
    <property type="entry name" value="P-loop containing nucleoside triphosphate hydrolases"/>
    <property type="match status" value="1"/>
</dbReference>
<dbReference type="InterPro" id="IPR000212">
    <property type="entry name" value="DNA_helicase_UvrD/REP"/>
</dbReference>
<proteinExistence type="inferred from homology"/>
<keyword evidence="4 10" id="KW-0347">Helicase</keyword>
<evidence type="ECO:0000259" key="11">
    <source>
        <dbReference type="PROSITE" id="PS51198"/>
    </source>
</evidence>
<evidence type="ECO:0000256" key="5">
    <source>
        <dbReference type="ARBA" id="ARBA00022840"/>
    </source>
</evidence>
<dbReference type="CDD" id="cd17932">
    <property type="entry name" value="DEXQc_UvrD"/>
    <property type="match status" value="1"/>
</dbReference>
<evidence type="ECO:0000256" key="6">
    <source>
        <dbReference type="ARBA" id="ARBA00023235"/>
    </source>
</evidence>
<dbReference type="EMBL" id="FMZC01000004">
    <property type="protein sequence ID" value="SDD09834.1"/>
    <property type="molecule type" value="Genomic_DNA"/>
</dbReference>
<feature type="domain" description="UvrD-like helicase ATP-binding" evidence="11">
    <location>
        <begin position="198"/>
        <end position="497"/>
    </location>
</feature>
<dbReference type="GO" id="GO:0005524">
    <property type="term" value="F:ATP binding"/>
    <property type="evidence" value="ECO:0007669"/>
    <property type="project" value="UniProtKB-UniRule"/>
</dbReference>
<dbReference type="Gene3D" id="3.40.50.300">
    <property type="entry name" value="P-loop containing nucleotide triphosphate hydrolases"/>
    <property type="match status" value="2"/>
</dbReference>
<dbReference type="Pfam" id="PF13361">
    <property type="entry name" value="UvrD_C"/>
    <property type="match status" value="2"/>
</dbReference>
<evidence type="ECO:0000256" key="4">
    <source>
        <dbReference type="ARBA" id="ARBA00022806"/>
    </source>
</evidence>
<dbReference type="Pfam" id="PF00580">
    <property type="entry name" value="UvrD-helicase"/>
    <property type="match status" value="1"/>
</dbReference>
<dbReference type="GO" id="GO:0003677">
    <property type="term" value="F:DNA binding"/>
    <property type="evidence" value="ECO:0007669"/>
    <property type="project" value="InterPro"/>
</dbReference>
<dbReference type="RefSeq" id="WP_092742632.1">
    <property type="nucleotide sequence ID" value="NZ_FMZC01000004.1"/>
</dbReference>
<keyword evidence="2 10" id="KW-0547">Nucleotide-binding</keyword>
<evidence type="ECO:0000256" key="2">
    <source>
        <dbReference type="ARBA" id="ARBA00022741"/>
    </source>
</evidence>
<dbReference type="GO" id="GO:0043138">
    <property type="term" value="F:3'-5' DNA helicase activity"/>
    <property type="evidence" value="ECO:0007669"/>
    <property type="project" value="UniProtKB-EC"/>
</dbReference>
<accession>A0A1G6RZL4</accession>
<dbReference type="PANTHER" id="PTHR11070:SF59">
    <property type="entry name" value="DNA 3'-5' HELICASE"/>
    <property type="match status" value="1"/>
</dbReference>
<evidence type="ECO:0000256" key="7">
    <source>
        <dbReference type="ARBA" id="ARBA00034617"/>
    </source>
</evidence>
<dbReference type="PANTHER" id="PTHR11070">
    <property type="entry name" value="UVRD / RECB / PCRA DNA HELICASE FAMILY MEMBER"/>
    <property type="match status" value="1"/>
</dbReference>
<comment type="catalytic activity">
    <reaction evidence="7">
        <text>Couples ATP hydrolysis with the unwinding of duplex DNA by translocating in the 3'-5' direction.</text>
        <dbReference type="EC" id="5.6.2.4"/>
    </reaction>
</comment>
<evidence type="ECO:0000256" key="1">
    <source>
        <dbReference type="ARBA" id="ARBA00009922"/>
    </source>
</evidence>
<evidence type="ECO:0000259" key="12">
    <source>
        <dbReference type="PROSITE" id="PS51217"/>
    </source>
</evidence>
<name>A0A1G6RZL4_9BURK</name>
<dbReference type="InterPro" id="IPR014017">
    <property type="entry name" value="DNA_helicase_UvrD-like_C"/>
</dbReference>
<keyword evidence="14" id="KW-1185">Reference proteome</keyword>
<dbReference type="GO" id="GO:0005829">
    <property type="term" value="C:cytosol"/>
    <property type="evidence" value="ECO:0007669"/>
    <property type="project" value="TreeGrafter"/>
</dbReference>
<comment type="catalytic activity">
    <reaction evidence="9">
        <text>ATP + H2O = ADP + phosphate + H(+)</text>
        <dbReference type="Rhea" id="RHEA:13065"/>
        <dbReference type="ChEBI" id="CHEBI:15377"/>
        <dbReference type="ChEBI" id="CHEBI:15378"/>
        <dbReference type="ChEBI" id="CHEBI:30616"/>
        <dbReference type="ChEBI" id="CHEBI:43474"/>
        <dbReference type="ChEBI" id="CHEBI:456216"/>
        <dbReference type="EC" id="5.6.2.4"/>
    </reaction>
</comment>
<dbReference type="Gene3D" id="1.10.486.10">
    <property type="entry name" value="PCRA, domain 4"/>
    <property type="match status" value="1"/>
</dbReference>
<dbReference type="Pfam" id="PF12705">
    <property type="entry name" value="PDDEXK_1"/>
    <property type="match status" value="1"/>
</dbReference>
<evidence type="ECO:0000313" key="13">
    <source>
        <dbReference type="EMBL" id="SDD09834.1"/>
    </source>
</evidence>
<gene>
    <name evidence="13" type="ORF">SAMN05192589_104284</name>
</gene>
<dbReference type="Proteomes" id="UP000198781">
    <property type="component" value="Unassembled WGS sequence"/>
</dbReference>
<protein>
    <recommendedName>
        <fullName evidence="8">DNA 3'-5' helicase</fullName>
        <ecNumber evidence="8">5.6.2.4</ecNumber>
    </recommendedName>
</protein>
<comment type="similarity">
    <text evidence="1">Belongs to the helicase family. UvrD subfamily.</text>
</comment>
<dbReference type="GO" id="GO:0016787">
    <property type="term" value="F:hydrolase activity"/>
    <property type="evidence" value="ECO:0007669"/>
    <property type="project" value="UniProtKB-UniRule"/>
</dbReference>
<evidence type="ECO:0000313" key="14">
    <source>
        <dbReference type="Proteomes" id="UP000198781"/>
    </source>
</evidence>
<feature type="domain" description="UvrD-like helicase C-terminal" evidence="12">
    <location>
        <begin position="501"/>
        <end position="779"/>
    </location>
</feature>
<dbReference type="InterPro" id="IPR014016">
    <property type="entry name" value="UvrD-like_ATP-bd"/>
</dbReference>
<dbReference type="PROSITE" id="PS51217">
    <property type="entry name" value="UVRD_HELICASE_CTER"/>
    <property type="match status" value="1"/>
</dbReference>
<dbReference type="InterPro" id="IPR013986">
    <property type="entry name" value="DExx_box_DNA_helicase_dom_sf"/>
</dbReference>
<keyword evidence="6" id="KW-0413">Isomerase</keyword>
<dbReference type="InterPro" id="IPR038726">
    <property type="entry name" value="PDDEXK_AddAB-type"/>
</dbReference>
<dbReference type="STRING" id="187868.SAMN05192589_104284"/>
<dbReference type="GO" id="GO:0033202">
    <property type="term" value="C:DNA helicase complex"/>
    <property type="evidence" value="ECO:0007669"/>
    <property type="project" value="TreeGrafter"/>
</dbReference>
<dbReference type="GO" id="GO:0000725">
    <property type="term" value="P:recombinational repair"/>
    <property type="evidence" value="ECO:0007669"/>
    <property type="project" value="TreeGrafter"/>
</dbReference>
<feature type="binding site" evidence="10">
    <location>
        <begin position="219"/>
        <end position="226"/>
    </location>
    <ligand>
        <name>ATP</name>
        <dbReference type="ChEBI" id="CHEBI:30616"/>
    </ligand>
</feature>
<evidence type="ECO:0000256" key="3">
    <source>
        <dbReference type="ARBA" id="ARBA00022801"/>
    </source>
</evidence>
<sequence length="1141" mass="126054">MDATEAARREAERIHQAAVADGVDPWNLLELVNREAARRDLDVYALATGDSALKGGRAVLDREAECILYEDIGSAFDRAFLIAHELGHFVLEGDAQNVVTGEVEPGRSAEDAPVGVESVLDYGARERREVRMDLFARELLLPRSMVRHHHIDCGCSSADVATRLEAPLHVVQQQLLDSLLLPNEPPAVVEPTAAAVVPTPDPTQMEAANHRNTAFQLQAGPGTGKTRTLVQRIESLLAEGVDPISILVLTFSNKAANELCERLAARNPRAAAAMWIGTFHAFGLDIVRRFHDKLGLPANPRLIDRSEGIELLEDELPRLSLRHFRNLWDPALDLSDMLSAISRAKDEVVDAAGYRALALAMAQSCGPDAEAMKSAEKCMEVALVYETYERLMAARQLIDFGDLVAQPVRLVETDAEVRNALRARHNHVLVDEYQDVNCSSVRLLKAIVGDGRNLWVVGDARQSIYRFRGASATNMAQFNLDFPGAQIAQLGVNYRSRQEVINAFTAFSGTMKASTGPVPLHLNASRGASGTKPEFKVVRSTDDEISTVAATIKYQQESGTAFRHQALLCASNARLSEIAEGLEARGIPVLHLGSLFERPEIKDLLAMLSMLSDPYAVGLVRVSTMSTYELPLQDVVQIIECLRESKVAPLEWRLNKNWPPEFAEASKTALARAAMLFDGVSPTGNPWSILTTWVIDRLGLAKSLYLAGDARSRMKGLALWQFLNFCRQQPSGTGSPCVRLLDRIRRLVLLSEDRGLRHFPGVADGIDAVRLMTIHASKGLEFHTVHIPGMVTSGLPRNNMAPRCVPPDGLIHGSDEMTGLEAVKAGHDEEEECLFFVALSRARDRLFLYASSVQSDGRTRNPSKFMPSILHHLIQLPVPAQRHAGLRASSALQIVWEQKPAWTDSQVNLFERCPRRFLYTHVMKLGGRRTETAFMKMHNVVSNVFDWLKTVHAMTMPAEAELGVRFDQAWQSKGPVDHGYAEDYRRIARRLVDVVVETRSLGVPAPATPISLGWAEGEILVRPDSVARGDNGQIVVRRVKTGKPRSNAFDDIEYTLLHLATTQAYGGSAQVEVTYLTSETTQPMEITERKLKTRSEKAQDFVRRVRAGDFPLKEEARTCPRCPSFFICGDLPAGAITIKKV</sequence>
<dbReference type="OrthoDB" id="9806690at2"/>
<dbReference type="Gene3D" id="1.10.10.160">
    <property type="match status" value="1"/>
</dbReference>
<keyword evidence="3 10" id="KW-0378">Hydrolase</keyword>